<name>A0ABS7BKN4_9SPHN</name>
<dbReference type="EMBL" id="JAHXZN010000001">
    <property type="protein sequence ID" value="MBW6530167.1"/>
    <property type="molecule type" value="Genomic_DNA"/>
</dbReference>
<evidence type="ECO:0000313" key="2">
    <source>
        <dbReference type="Proteomes" id="UP000759103"/>
    </source>
</evidence>
<dbReference type="RefSeq" id="WP_219747563.1">
    <property type="nucleotide sequence ID" value="NZ_JAHXZN010000001.1"/>
</dbReference>
<dbReference type="Proteomes" id="UP000759103">
    <property type="component" value="Unassembled WGS sequence"/>
</dbReference>
<organism evidence="1 2">
    <name type="scientific">Sphingomonas citri</name>
    <dbReference type="NCBI Taxonomy" id="2862499"/>
    <lineage>
        <taxon>Bacteria</taxon>
        <taxon>Pseudomonadati</taxon>
        <taxon>Pseudomonadota</taxon>
        <taxon>Alphaproteobacteria</taxon>
        <taxon>Sphingomonadales</taxon>
        <taxon>Sphingomonadaceae</taxon>
        <taxon>Sphingomonas</taxon>
    </lineage>
</organism>
<protein>
    <recommendedName>
        <fullName evidence="3">Secreted protein</fullName>
    </recommendedName>
</protein>
<reference evidence="1 2" key="1">
    <citation type="submission" date="2021-07" db="EMBL/GenBank/DDBJ databases">
        <title>Sphingomonas sp.</title>
        <authorList>
            <person name="Feng G."/>
            <person name="Li J."/>
            <person name="Pan M."/>
        </authorList>
    </citation>
    <scope>NUCLEOTIDE SEQUENCE [LARGE SCALE GENOMIC DNA]</scope>
    <source>
        <strain evidence="1 2">RRHST34</strain>
    </source>
</reference>
<gene>
    <name evidence="1" type="ORF">KZ820_05410</name>
</gene>
<proteinExistence type="predicted"/>
<sequence length="80" mass="9397">MRCRFCALLVILANPRGAFPTEWPHERRTILCWSWFRQRAWEAGLEREERFWLHAPHVRRGTARGLVARSGVRQAPAFPG</sequence>
<accession>A0ABS7BKN4</accession>
<evidence type="ECO:0000313" key="1">
    <source>
        <dbReference type="EMBL" id="MBW6530167.1"/>
    </source>
</evidence>
<evidence type="ECO:0008006" key="3">
    <source>
        <dbReference type="Google" id="ProtNLM"/>
    </source>
</evidence>
<keyword evidence="2" id="KW-1185">Reference proteome</keyword>
<comment type="caution">
    <text evidence="1">The sequence shown here is derived from an EMBL/GenBank/DDBJ whole genome shotgun (WGS) entry which is preliminary data.</text>
</comment>